<keyword evidence="5 9" id="KW-0997">Cell inner membrane</keyword>
<dbReference type="RefSeq" id="WP_173531951.1">
    <property type="nucleotide sequence ID" value="NZ_CP054143.1"/>
</dbReference>
<dbReference type="AlphaFoldDB" id="A0A6M8SLA4"/>
<organism evidence="11 12">
    <name type="scientific">Deefgea piscis</name>
    <dbReference type="NCBI Taxonomy" id="2739061"/>
    <lineage>
        <taxon>Bacteria</taxon>
        <taxon>Pseudomonadati</taxon>
        <taxon>Pseudomonadota</taxon>
        <taxon>Betaproteobacteria</taxon>
        <taxon>Neisseriales</taxon>
        <taxon>Chitinibacteraceae</taxon>
        <taxon>Deefgea</taxon>
    </lineage>
</organism>
<dbReference type="KEGG" id="dee:HQN60_01095"/>
<keyword evidence="7" id="KW-1133">Transmembrane helix</keyword>
<evidence type="ECO:0000256" key="2">
    <source>
        <dbReference type="ARBA" id="ARBA00008358"/>
    </source>
</evidence>
<comment type="function">
    <text evidence="9">Component of the type II secretion system required for the energy-dependent secretion of extracellular factors such as proteases and toxins from the periplasm.</text>
</comment>
<sequence length="123" mass="13514">MARRSWGFTLVEVLVALAVLGITLAAAAKLVMGSTDTLITYRTRTLASWVASNLVNQHLAMRVFPETGSTQGQVQQGGEAFIYRMNVSPTPNYSFRRIELLVSVPSDPEHALAQQVFYAARVD</sequence>
<keyword evidence="8" id="KW-0472">Membrane</keyword>
<evidence type="ECO:0000256" key="3">
    <source>
        <dbReference type="ARBA" id="ARBA00022475"/>
    </source>
</evidence>
<evidence type="ECO:0000256" key="6">
    <source>
        <dbReference type="ARBA" id="ARBA00022692"/>
    </source>
</evidence>
<dbReference type="GO" id="GO:0015627">
    <property type="term" value="C:type II protein secretion system complex"/>
    <property type="evidence" value="ECO:0007669"/>
    <property type="project" value="UniProtKB-UniRule"/>
</dbReference>
<proteinExistence type="inferred from homology"/>
<keyword evidence="12" id="KW-1185">Reference proteome</keyword>
<keyword evidence="3" id="KW-1003">Cell membrane</keyword>
<accession>A0A6M8SLA4</accession>
<keyword evidence="4 9" id="KW-0488">Methylation</keyword>
<dbReference type="GO" id="GO:0015628">
    <property type="term" value="P:protein secretion by the type II secretion system"/>
    <property type="evidence" value="ECO:0007669"/>
    <property type="project" value="UniProtKB-UniRule"/>
</dbReference>
<evidence type="ECO:0000256" key="5">
    <source>
        <dbReference type="ARBA" id="ARBA00022519"/>
    </source>
</evidence>
<protein>
    <recommendedName>
        <fullName evidence="9">Type II secretion system protein I</fullName>
        <shortName evidence="9">T2SS minor pseudopilin I</shortName>
    </recommendedName>
</protein>
<name>A0A6M8SLA4_9NEIS</name>
<dbReference type="Pfam" id="PF07963">
    <property type="entry name" value="N_methyl"/>
    <property type="match status" value="1"/>
</dbReference>
<reference evidence="11 12" key="1">
    <citation type="submission" date="2020-05" db="EMBL/GenBank/DDBJ databases">
        <title>Complete genome sequence of Deefgea sp. D17.</title>
        <authorList>
            <person name="Bae J.-W."/>
            <person name="Han J.E."/>
        </authorList>
    </citation>
    <scope>NUCLEOTIDE SEQUENCE [LARGE SCALE GENOMIC DNA]</scope>
    <source>
        <strain evidence="11 12">D17</strain>
    </source>
</reference>
<evidence type="ECO:0000259" key="10">
    <source>
        <dbReference type="Pfam" id="PF02501"/>
    </source>
</evidence>
<evidence type="ECO:0000256" key="7">
    <source>
        <dbReference type="ARBA" id="ARBA00022989"/>
    </source>
</evidence>
<dbReference type="Gene3D" id="3.30.1300.30">
    <property type="entry name" value="GSPII I/J protein-like"/>
    <property type="match status" value="1"/>
</dbReference>
<dbReference type="GO" id="GO:0005886">
    <property type="term" value="C:plasma membrane"/>
    <property type="evidence" value="ECO:0007669"/>
    <property type="project" value="UniProtKB-SubCell"/>
</dbReference>
<evidence type="ECO:0000256" key="9">
    <source>
        <dbReference type="RuleBase" id="RU368030"/>
    </source>
</evidence>
<evidence type="ECO:0000313" key="12">
    <source>
        <dbReference type="Proteomes" id="UP000504844"/>
    </source>
</evidence>
<comment type="similarity">
    <text evidence="2 9">Belongs to the GSP I family.</text>
</comment>
<gene>
    <name evidence="11" type="primary">gspI</name>
    <name evidence="11" type="ORF">HQN60_01095</name>
</gene>
<dbReference type="PANTHER" id="PTHR38779:SF2">
    <property type="entry name" value="TYPE II SECRETION SYSTEM PROTEIN I-RELATED"/>
    <property type="match status" value="1"/>
</dbReference>
<evidence type="ECO:0000256" key="4">
    <source>
        <dbReference type="ARBA" id="ARBA00022481"/>
    </source>
</evidence>
<dbReference type="Proteomes" id="UP000504844">
    <property type="component" value="Chromosome"/>
</dbReference>
<dbReference type="NCBIfam" id="TIGR02532">
    <property type="entry name" value="IV_pilin_GFxxxE"/>
    <property type="match status" value="1"/>
</dbReference>
<dbReference type="SUPFAM" id="SSF54523">
    <property type="entry name" value="Pili subunits"/>
    <property type="match status" value="1"/>
</dbReference>
<evidence type="ECO:0000256" key="1">
    <source>
        <dbReference type="ARBA" id="ARBA00004377"/>
    </source>
</evidence>
<comment type="PTM">
    <text evidence="9">Cleaved by prepilin peptidase.</text>
</comment>
<evidence type="ECO:0000256" key="8">
    <source>
        <dbReference type="ARBA" id="ARBA00023136"/>
    </source>
</evidence>
<dbReference type="PANTHER" id="PTHR38779">
    <property type="entry name" value="TYPE II SECRETION SYSTEM PROTEIN I-RELATED"/>
    <property type="match status" value="1"/>
</dbReference>
<dbReference type="NCBIfam" id="TIGR01707">
    <property type="entry name" value="gspI"/>
    <property type="match status" value="1"/>
</dbReference>
<dbReference type="InterPro" id="IPR010052">
    <property type="entry name" value="T2SS_protein-GspI"/>
</dbReference>
<comment type="subcellular location">
    <subcellularLocation>
        <location evidence="1 9">Cell inner membrane</location>
        <topology evidence="1 9">Single-pass membrane protein</topology>
    </subcellularLocation>
</comment>
<dbReference type="InterPro" id="IPR045584">
    <property type="entry name" value="Pilin-like"/>
</dbReference>
<comment type="subunit">
    <text evidence="9">Type II secretion is composed of four main components: the outer membrane complex, the inner membrane complex, the cytoplasmic secretion ATPase and the periplasm-spanning pseudopilus.</text>
</comment>
<evidence type="ECO:0000313" key="11">
    <source>
        <dbReference type="EMBL" id="QKJ65441.1"/>
    </source>
</evidence>
<dbReference type="InterPro" id="IPR003413">
    <property type="entry name" value="T2SS_GspI_C"/>
</dbReference>
<dbReference type="Pfam" id="PF02501">
    <property type="entry name" value="T2SSI"/>
    <property type="match status" value="1"/>
</dbReference>
<dbReference type="EMBL" id="CP054143">
    <property type="protein sequence ID" value="QKJ65441.1"/>
    <property type="molecule type" value="Genomic_DNA"/>
</dbReference>
<keyword evidence="6" id="KW-0812">Transmembrane</keyword>
<feature type="domain" description="Type II secretion system protein GspI C-terminal" evidence="10">
    <location>
        <begin position="42"/>
        <end position="116"/>
    </location>
</feature>
<dbReference type="InterPro" id="IPR012902">
    <property type="entry name" value="N_methyl_site"/>
</dbReference>